<accession>A0A7G9RUP1</accession>
<sequence>MAESFDLFSSPPQDVPSKVVAKVNALRDQLNAWAHEYYVLDAPTVPDGEYDRVYQQLEALEAAYPQIVTPDSPTQRVIGAVLDGLTPVRHAVPMLSIQTETDNEASGAMAFDARVRRELELPESAPAVEYVAEPKFDGLAMNLRYENRVLVQAATRGDGEVGEDVTHNIRTIRQIPLTLPEGRGVPPILEVRGEVYMRRADLEKLNERQAAAGGKLFANPRNAAAGAVRQLDSNIAAQRPLSFFAYGLGEISPASEGGPDFKTHYDMLRTLKDWGFPVAPQVCVASGADALVAFHRRMGEERATLPYEIDGVVYKVNSLALQRQLGFKSREPRWAVAHKYPAQEMPTHLDGIDVQVGRTGKLTPVARLAPVQVGGVVVTNATLHNIFEIRKKGVRVGDTVIVRRAGDVIPEVVGRIPGERAHYVPNFRMPAQCPICGSAVVREQGEANHRCTGGLFCAAQRKEAILHFAARRAMDIEGLGDKLVDQLVEGQVVRVLPDLYRLGLVALASLDRMAEKSAQNVLDGLEKSKRTTLPRFLFGLGIRHVGEATAKDLAKHFGKLDAIMDASVEALLQVNDVGPVVAESIHTFFAQPHNREVVEQLRACGVSWEEGEPRQAASLPLAGMTVVLTGTLPTMGRDQAKDLLEAAGAKVSGSVSKKTSYVVAGAEAGSKLEKAQELGVPVLDEAGMLELLSRPASQP</sequence>
<evidence type="ECO:0000256" key="2">
    <source>
        <dbReference type="ARBA" id="ARBA00012722"/>
    </source>
</evidence>
<evidence type="ECO:0000256" key="14">
    <source>
        <dbReference type="ARBA" id="ARBA00060881"/>
    </source>
</evidence>
<dbReference type="FunFam" id="3.40.50.10190:FF:000054">
    <property type="entry name" value="DNA ligase"/>
    <property type="match status" value="1"/>
</dbReference>
<dbReference type="InterPro" id="IPR013839">
    <property type="entry name" value="DNAligase_adenylation"/>
</dbReference>
<feature type="binding site" evidence="15">
    <location>
        <begin position="47"/>
        <end position="51"/>
    </location>
    <ligand>
        <name>NAD(+)</name>
        <dbReference type="ChEBI" id="CHEBI:57540"/>
    </ligand>
</feature>
<dbReference type="Proteomes" id="UP000515811">
    <property type="component" value="Chromosome"/>
</dbReference>
<evidence type="ECO:0000256" key="13">
    <source>
        <dbReference type="ARBA" id="ARBA00034005"/>
    </source>
</evidence>
<dbReference type="SMART" id="SM00532">
    <property type="entry name" value="LIGANc"/>
    <property type="match status" value="1"/>
</dbReference>
<dbReference type="InterPro" id="IPR004150">
    <property type="entry name" value="NAD_DNA_ligase_OB"/>
</dbReference>
<evidence type="ECO:0000256" key="5">
    <source>
        <dbReference type="ARBA" id="ARBA00022705"/>
    </source>
</evidence>
<evidence type="ECO:0000313" key="19">
    <source>
        <dbReference type="Proteomes" id="UP000515811"/>
    </source>
</evidence>
<evidence type="ECO:0000256" key="10">
    <source>
        <dbReference type="ARBA" id="ARBA00023027"/>
    </source>
</evidence>
<keyword evidence="11 15" id="KW-0234">DNA repair</keyword>
<feature type="binding site" evidence="15">
    <location>
        <position position="133"/>
    </location>
    <ligand>
        <name>NAD(+)</name>
        <dbReference type="ChEBI" id="CHEBI:57540"/>
    </ligand>
</feature>
<dbReference type="FunFam" id="1.10.150.20:FF:000006">
    <property type="entry name" value="DNA ligase"/>
    <property type="match status" value="1"/>
</dbReference>
<dbReference type="Pfam" id="PF00533">
    <property type="entry name" value="BRCT"/>
    <property type="match status" value="1"/>
</dbReference>
<dbReference type="SUPFAM" id="SSF52113">
    <property type="entry name" value="BRCT domain"/>
    <property type="match status" value="1"/>
</dbReference>
<keyword evidence="10 15" id="KW-0520">NAD</keyword>
<evidence type="ECO:0000256" key="7">
    <source>
        <dbReference type="ARBA" id="ARBA00022763"/>
    </source>
</evidence>
<dbReference type="InterPro" id="IPR001357">
    <property type="entry name" value="BRCT_dom"/>
</dbReference>
<proteinExistence type="inferred from homology"/>
<dbReference type="Gene3D" id="2.40.50.140">
    <property type="entry name" value="Nucleic acid-binding proteins"/>
    <property type="match status" value="1"/>
</dbReference>
<dbReference type="CDD" id="cd00114">
    <property type="entry name" value="LIGANc"/>
    <property type="match status" value="1"/>
</dbReference>
<comment type="caution">
    <text evidence="15">Lacks conserved residue(s) required for the propagation of feature annotation.</text>
</comment>
<feature type="active site" description="N6-AMP-lysine intermediate" evidence="15">
    <location>
        <position position="135"/>
    </location>
</feature>
<comment type="cofactor">
    <cofactor evidence="15">
        <name>Mg(2+)</name>
        <dbReference type="ChEBI" id="CHEBI:18420"/>
    </cofactor>
    <cofactor evidence="15">
        <name>Mn(2+)</name>
        <dbReference type="ChEBI" id="CHEBI:29035"/>
    </cofactor>
</comment>
<dbReference type="SMART" id="SM00278">
    <property type="entry name" value="HhH1"/>
    <property type="match status" value="4"/>
</dbReference>
<feature type="binding site" evidence="15">
    <location>
        <position position="156"/>
    </location>
    <ligand>
        <name>NAD(+)</name>
        <dbReference type="ChEBI" id="CHEBI:57540"/>
    </ligand>
</feature>
<comment type="function">
    <text evidence="1 15">DNA ligase that catalyzes the formation of phosphodiester linkages between 5'-phosphoryl and 3'-hydroxyl groups in double-stranded DNA using NAD as a coenzyme and as the energy source for the reaction. It is essential for DNA replication and repair of damaged DNA.</text>
</comment>
<keyword evidence="8 15" id="KW-0862">Zinc</keyword>
<dbReference type="Pfam" id="PF03120">
    <property type="entry name" value="OB_DNA_ligase"/>
    <property type="match status" value="1"/>
</dbReference>
<dbReference type="SUPFAM" id="SSF47781">
    <property type="entry name" value="RuvA domain 2-like"/>
    <property type="match status" value="1"/>
</dbReference>
<evidence type="ECO:0000259" key="17">
    <source>
        <dbReference type="PROSITE" id="PS50172"/>
    </source>
</evidence>
<dbReference type="InterPro" id="IPR001679">
    <property type="entry name" value="DNA_ligase"/>
</dbReference>
<feature type="binding site" evidence="15">
    <location>
        <position position="457"/>
    </location>
    <ligand>
        <name>Zn(2+)</name>
        <dbReference type="ChEBI" id="CHEBI:29105"/>
    </ligand>
</feature>
<protein>
    <recommendedName>
        <fullName evidence="3 15">DNA ligase</fullName>
        <ecNumber evidence="2 15">6.5.1.2</ecNumber>
    </recommendedName>
    <alternativeName>
        <fullName evidence="15">Polydeoxyribonucleotide synthase [NAD(+)]</fullName>
    </alternativeName>
</protein>
<keyword evidence="5 15" id="KW-0235">DNA replication</keyword>
<evidence type="ECO:0000256" key="12">
    <source>
        <dbReference type="ARBA" id="ARBA00023211"/>
    </source>
</evidence>
<dbReference type="PANTHER" id="PTHR23389">
    <property type="entry name" value="CHROMOSOME TRANSMISSION FIDELITY FACTOR 18"/>
    <property type="match status" value="1"/>
</dbReference>
<dbReference type="InterPro" id="IPR036420">
    <property type="entry name" value="BRCT_dom_sf"/>
</dbReference>
<dbReference type="Pfam" id="PF12826">
    <property type="entry name" value="HHH_2"/>
    <property type="match status" value="1"/>
</dbReference>
<evidence type="ECO:0000256" key="11">
    <source>
        <dbReference type="ARBA" id="ARBA00023204"/>
    </source>
</evidence>
<feature type="binding site" evidence="15">
    <location>
        <position position="339"/>
    </location>
    <ligand>
        <name>NAD(+)</name>
        <dbReference type="ChEBI" id="CHEBI:57540"/>
    </ligand>
</feature>
<evidence type="ECO:0000256" key="6">
    <source>
        <dbReference type="ARBA" id="ARBA00022723"/>
    </source>
</evidence>
<dbReference type="InterPro" id="IPR018239">
    <property type="entry name" value="DNA_ligase_AS"/>
</dbReference>
<organism evidence="18 19">
    <name type="scientific">Diaphorobacter ruginosibacter</name>
    <dbReference type="NCBI Taxonomy" id="1715720"/>
    <lineage>
        <taxon>Bacteria</taxon>
        <taxon>Pseudomonadati</taxon>
        <taxon>Pseudomonadota</taxon>
        <taxon>Betaproteobacteria</taxon>
        <taxon>Burkholderiales</taxon>
        <taxon>Comamonadaceae</taxon>
        <taxon>Diaphorobacter</taxon>
    </lineage>
</organism>
<dbReference type="PROSITE" id="PS50172">
    <property type="entry name" value="BRCT"/>
    <property type="match status" value="1"/>
</dbReference>
<dbReference type="EC" id="6.5.1.2" evidence="2 15"/>
<keyword evidence="7 15" id="KW-0227">DNA damage</keyword>
<evidence type="ECO:0000256" key="16">
    <source>
        <dbReference type="RuleBase" id="RU000618"/>
    </source>
</evidence>
<dbReference type="KEGG" id="drg:H9K76_11330"/>
<dbReference type="RefSeq" id="WP_187600329.1">
    <property type="nucleotide sequence ID" value="NZ_CP060714.1"/>
</dbReference>
<evidence type="ECO:0000313" key="18">
    <source>
        <dbReference type="EMBL" id="QNN59316.1"/>
    </source>
</evidence>
<feature type="binding site" evidence="15">
    <location>
        <position position="436"/>
    </location>
    <ligand>
        <name>Zn(2+)</name>
        <dbReference type="ChEBI" id="CHEBI:29105"/>
    </ligand>
</feature>
<dbReference type="AlphaFoldDB" id="A0A7G9RUP1"/>
<name>A0A7G9RUP1_9BURK</name>
<dbReference type="GO" id="GO:0006260">
    <property type="term" value="P:DNA replication"/>
    <property type="evidence" value="ECO:0007669"/>
    <property type="project" value="UniProtKB-KW"/>
</dbReference>
<dbReference type="InterPro" id="IPR033136">
    <property type="entry name" value="DNA_ligase_CS"/>
</dbReference>
<dbReference type="NCBIfam" id="TIGR00575">
    <property type="entry name" value="dnlj"/>
    <property type="match status" value="1"/>
</dbReference>
<evidence type="ECO:0000256" key="9">
    <source>
        <dbReference type="ARBA" id="ARBA00022842"/>
    </source>
</evidence>
<dbReference type="GO" id="GO:0005829">
    <property type="term" value="C:cytosol"/>
    <property type="evidence" value="ECO:0007669"/>
    <property type="project" value="TreeGrafter"/>
</dbReference>
<dbReference type="PROSITE" id="PS01056">
    <property type="entry name" value="DNA_LIGASE_N2"/>
    <property type="match status" value="1"/>
</dbReference>
<dbReference type="InterPro" id="IPR012340">
    <property type="entry name" value="NA-bd_OB-fold"/>
</dbReference>
<feature type="binding site" evidence="15">
    <location>
        <position position="433"/>
    </location>
    <ligand>
        <name>Zn(2+)</name>
        <dbReference type="ChEBI" id="CHEBI:29105"/>
    </ligand>
</feature>
<dbReference type="PIRSF" id="PIRSF001604">
    <property type="entry name" value="LigA"/>
    <property type="match status" value="1"/>
</dbReference>
<dbReference type="SMART" id="SM00292">
    <property type="entry name" value="BRCT"/>
    <property type="match status" value="1"/>
</dbReference>
<dbReference type="SUPFAM" id="SSF50249">
    <property type="entry name" value="Nucleic acid-binding proteins"/>
    <property type="match status" value="1"/>
</dbReference>
<dbReference type="GO" id="GO:0003911">
    <property type="term" value="F:DNA ligase (NAD+) activity"/>
    <property type="evidence" value="ECO:0007669"/>
    <property type="project" value="UniProtKB-UniRule"/>
</dbReference>
<dbReference type="GO" id="GO:0003677">
    <property type="term" value="F:DNA binding"/>
    <property type="evidence" value="ECO:0007669"/>
    <property type="project" value="InterPro"/>
</dbReference>
<dbReference type="SUPFAM" id="SSF56091">
    <property type="entry name" value="DNA ligase/mRNA capping enzyme, catalytic domain"/>
    <property type="match status" value="1"/>
</dbReference>
<feature type="binding site" evidence="15">
    <location>
        <begin position="96"/>
        <end position="97"/>
    </location>
    <ligand>
        <name>NAD(+)</name>
        <dbReference type="ChEBI" id="CHEBI:57540"/>
    </ligand>
</feature>
<dbReference type="Gene3D" id="3.40.50.10190">
    <property type="entry name" value="BRCT domain"/>
    <property type="match status" value="1"/>
</dbReference>
<dbReference type="InterPro" id="IPR010994">
    <property type="entry name" value="RuvA_2-like"/>
</dbReference>
<feature type="binding site" evidence="15">
    <location>
        <position position="315"/>
    </location>
    <ligand>
        <name>NAD(+)</name>
        <dbReference type="ChEBI" id="CHEBI:57540"/>
    </ligand>
</feature>
<dbReference type="FunFam" id="2.40.50.140:FF:000012">
    <property type="entry name" value="DNA ligase"/>
    <property type="match status" value="1"/>
</dbReference>
<evidence type="ECO:0000256" key="15">
    <source>
        <dbReference type="HAMAP-Rule" id="MF_01588"/>
    </source>
</evidence>
<dbReference type="EMBL" id="CP060714">
    <property type="protein sequence ID" value="QNN59316.1"/>
    <property type="molecule type" value="Genomic_DNA"/>
</dbReference>
<comment type="catalytic activity">
    <reaction evidence="13 15 16">
        <text>NAD(+) + (deoxyribonucleotide)n-3'-hydroxyl + 5'-phospho-(deoxyribonucleotide)m = (deoxyribonucleotide)n+m + AMP + beta-nicotinamide D-nucleotide.</text>
        <dbReference type="EC" id="6.5.1.2"/>
    </reaction>
</comment>
<keyword evidence="9 15" id="KW-0460">Magnesium</keyword>
<dbReference type="HAMAP" id="MF_01588">
    <property type="entry name" value="DNA_ligase_A"/>
    <property type="match status" value="1"/>
</dbReference>
<dbReference type="GO" id="GO:0046872">
    <property type="term" value="F:metal ion binding"/>
    <property type="evidence" value="ECO:0007669"/>
    <property type="project" value="UniProtKB-KW"/>
</dbReference>
<reference evidence="18 19" key="1">
    <citation type="submission" date="2020-08" db="EMBL/GenBank/DDBJ databases">
        <title>Genome sequence of Diaphorobacter ruginosibacter DSM 27467T.</title>
        <authorList>
            <person name="Hyun D.-W."/>
            <person name="Bae J.-W."/>
        </authorList>
    </citation>
    <scope>NUCLEOTIDE SEQUENCE [LARGE SCALE GENOMIC DNA]</scope>
    <source>
        <strain evidence="18 19">DSM 27467</strain>
    </source>
</reference>
<dbReference type="NCBIfam" id="NF005932">
    <property type="entry name" value="PRK07956.1"/>
    <property type="match status" value="1"/>
</dbReference>
<dbReference type="GO" id="GO:0006281">
    <property type="term" value="P:DNA repair"/>
    <property type="evidence" value="ECO:0007669"/>
    <property type="project" value="UniProtKB-KW"/>
</dbReference>
<dbReference type="Gene3D" id="1.10.287.610">
    <property type="entry name" value="Helix hairpin bin"/>
    <property type="match status" value="1"/>
</dbReference>
<dbReference type="FunFam" id="1.10.150.20:FF:000007">
    <property type="entry name" value="DNA ligase"/>
    <property type="match status" value="1"/>
</dbReference>
<keyword evidence="6 15" id="KW-0479">Metal-binding</keyword>
<dbReference type="Gene3D" id="1.10.150.20">
    <property type="entry name" value="5' to 3' exonuclease, C-terminal subdomain"/>
    <property type="match status" value="2"/>
</dbReference>
<dbReference type="InterPro" id="IPR004149">
    <property type="entry name" value="Znf_DNAligase_C4"/>
</dbReference>
<dbReference type="PANTHER" id="PTHR23389:SF9">
    <property type="entry name" value="DNA LIGASE"/>
    <property type="match status" value="1"/>
</dbReference>
<evidence type="ECO:0000256" key="1">
    <source>
        <dbReference type="ARBA" id="ARBA00004067"/>
    </source>
</evidence>
<evidence type="ECO:0000256" key="3">
    <source>
        <dbReference type="ARBA" id="ARBA00013308"/>
    </source>
</evidence>
<evidence type="ECO:0000256" key="4">
    <source>
        <dbReference type="ARBA" id="ARBA00022598"/>
    </source>
</evidence>
<dbReference type="InterPro" id="IPR013840">
    <property type="entry name" value="DNAligase_N"/>
</dbReference>
<evidence type="ECO:0000256" key="8">
    <source>
        <dbReference type="ARBA" id="ARBA00022833"/>
    </source>
</evidence>
<comment type="similarity">
    <text evidence="14 15">Belongs to the NAD-dependent DNA ligase family. LigA subfamily.</text>
</comment>
<dbReference type="InterPro" id="IPR003583">
    <property type="entry name" value="Hlx-hairpin-Hlx_DNA-bd_motif"/>
</dbReference>
<dbReference type="Pfam" id="PF03119">
    <property type="entry name" value="DNA_ligase_ZBD"/>
    <property type="match status" value="1"/>
</dbReference>
<keyword evidence="19" id="KW-1185">Reference proteome</keyword>
<dbReference type="Gene3D" id="6.20.10.30">
    <property type="match status" value="1"/>
</dbReference>
<keyword evidence="12 15" id="KW-0464">Manganese</keyword>
<dbReference type="Pfam" id="PF01653">
    <property type="entry name" value="DNA_ligase_aden"/>
    <property type="match status" value="1"/>
</dbReference>
<feature type="domain" description="BRCT" evidence="17">
    <location>
        <begin position="616"/>
        <end position="699"/>
    </location>
</feature>
<feature type="binding site" evidence="15">
    <location>
        <position position="194"/>
    </location>
    <ligand>
        <name>NAD(+)</name>
        <dbReference type="ChEBI" id="CHEBI:57540"/>
    </ligand>
</feature>
<dbReference type="Gene3D" id="3.30.470.30">
    <property type="entry name" value="DNA ligase/mRNA capping enzyme"/>
    <property type="match status" value="1"/>
</dbReference>
<keyword evidence="4 15" id="KW-0436">Ligase</keyword>
<dbReference type="FunFam" id="3.30.470.30:FF:000001">
    <property type="entry name" value="DNA ligase"/>
    <property type="match status" value="1"/>
</dbReference>
<dbReference type="PROSITE" id="PS01055">
    <property type="entry name" value="DNA_LIGASE_N1"/>
    <property type="match status" value="1"/>
</dbReference>
<dbReference type="InterPro" id="IPR041663">
    <property type="entry name" value="DisA/LigA_HHH"/>
</dbReference>
<gene>
    <name evidence="15 18" type="primary">ligA</name>
    <name evidence="18" type="ORF">H9K76_11330</name>
</gene>